<evidence type="ECO:0000313" key="6">
    <source>
        <dbReference type="EMBL" id="ALC38592.1"/>
    </source>
</evidence>
<comment type="subcellular location">
    <subcellularLocation>
        <location evidence="5">Membrane</location>
        <topology evidence="5">Single-pass membrane protein</topology>
    </subcellularLocation>
</comment>
<name>A0A0M4EEK0_DROBS</name>
<dbReference type="InterPro" id="IPR002213">
    <property type="entry name" value="UDP_glucos_trans"/>
</dbReference>
<keyword evidence="5" id="KW-0472">Membrane</keyword>
<keyword evidence="3 4" id="KW-0808">Transferase</keyword>
<comment type="similarity">
    <text evidence="1 4">Belongs to the UDP-glycosyltransferase family.</text>
</comment>
<evidence type="ECO:0000256" key="5">
    <source>
        <dbReference type="RuleBase" id="RU362059"/>
    </source>
</evidence>
<dbReference type="Pfam" id="PF00201">
    <property type="entry name" value="UDPGT"/>
    <property type="match status" value="1"/>
</dbReference>
<dbReference type="OrthoDB" id="5835829at2759"/>
<dbReference type="PANTHER" id="PTHR48043">
    <property type="entry name" value="EG:EG0003.4 PROTEIN-RELATED"/>
    <property type="match status" value="1"/>
</dbReference>
<dbReference type="GO" id="GO:0015020">
    <property type="term" value="F:glucuronosyltransferase activity"/>
    <property type="evidence" value="ECO:0007669"/>
    <property type="project" value="UniProtKB-EC"/>
</dbReference>
<protein>
    <recommendedName>
        <fullName evidence="5">UDP-glucuronosyltransferase</fullName>
        <ecNumber evidence="5">2.4.1.17</ecNumber>
    </recommendedName>
</protein>
<dbReference type="Proteomes" id="UP000494163">
    <property type="component" value="Chromosome 2L"/>
</dbReference>
<dbReference type="Gene3D" id="3.40.50.2000">
    <property type="entry name" value="Glycogen Phosphorylase B"/>
    <property type="match status" value="1"/>
</dbReference>
<organism evidence="6 7">
    <name type="scientific">Drosophila busckii</name>
    <name type="common">Fruit fly</name>
    <dbReference type="NCBI Taxonomy" id="30019"/>
    <lineage>
        <taxon>Eukaryota</taxon>
        <taxon>Metazoa</taxon>
        <taxon>Ecdysozoa</taxon>
        <taxon>Arthropoda</taxon>
        <taxon>Hexapoda</taxon>
        <taxon>Insecta</taxon>
        <taxon>Pterygota</taxon>
        <taxon>Neoptera</taxon>
        <taxon>Endopterygota</taxon>
        <taxon>Diptera</taxon>
        <taxon>Brachycera</taxon>
        <taxon>Muscomorpha</taxon>
        <taxon>Ephydroidea</taxon>
        <taxon>Drosophilidae</taxon>
        <taxon>Drosophila</taxon>
    </lineage>
</organism>
<evidence type="ECO:0000256" key="1">
    <source>
        <dbReference type="ARBA" id="ARBA00009995"/>
    </source>
</evidence>
<dbReference type="PROSITE" id="PS00375">
    <property type="entry name" value="UDPGT"/>
    <property type="match status" value="1"/>
</dbReference>
<dbReference type="SMR" id="A0A0M4EEK0"/>
<dbReference type="AlphaFoldDB" id="A0A0M4EEK0"/>
<dbReference type="GO" id="GO:0016020">
    <property type="term" value="C:membrane"/>
    <property type="evidence" value="ECO:0007669"/>
    <property type="project" value="UniProtKB-SubCell"/>
</dbReference>
<dbReference type="SUPFAM" id="SSF53756">
    <property type="entry name" value="UDP-Glycosyltransferase/glycogen phosphorylase"/>
    <property type="match status" value="1"/>
</dbReference>
<keyword evidence="5" id="KW-0812">Transmembrane</keyword>
<dbReference type="InterPro" id="IPR050271">
    <property type="entry name" value="UDP-glycosyltransferase"/>
</dbReference>
<dbReference type="EC" id="2.4.1.17" evidence="5"/>
<dbReference type="EMBL" id="CP012523">
    <property type="protein sequence ID" value="ALC38592.1"/>
    <property type="molecule type" value="Genomic_DNA"/>
</dbReference>
<evidence type="ECO:0000256" key="2">
    <source>
        <dbReference type="ARBA" id="ARBA00022676"/>
    </source>
</evidence>
<comment type="catalytic activity">
    <reaction evidence="5">
        <text>glucuronate acceptor + UDP-alpha-D-glucuronate = acceptor beta-D-glucuronoside + UDP + H(+)</text>
        <dbReference type="Rhea" id="RHEA:21032"/>
        <dbReference type="ChEBI" id="CHEBI:15378"/>
        <dbReference type="ChEBI" id="CHEBI:58052"/>
        <dbReference type="ChEBI" id="CHEBI:58223"/>
        <dbReference type="ChEBI" id="CHEBI:132367"/>
        <dbReference type="ChEBI" id="CHEBI:132368"/>
        <dbReference type="EC" id="2.4.1.17"/>
    </reaction>
</comment>
<dbReference type="PANTHER" id="PTHR48043:SF145">
    <property type="entry name" value="FI06409P-RELATED"/>
    <property type="match status" value="1"/>
</dbReference>
<accession>A0A0M4EEK0</accession>
<keyword evidence="2 4" id="KW-0328">Glycosyltransferase</keyword>
<dbReference type="STRING" id="30019.A0A0M4EEK0"/>
<proteinExistence type="inferred from homology"/>
<evidence type="ECO:0000256" key="3">
    <source>
        <dbReference type="ARBA" id="ARBA00022679"/>
    </source>
</evidence>
<keyword evidence="7" id="KW-1185">Reference proteome</keyword>
<feature type="transmembrane region" description="Helical" evidence="5">
    <location>
        <begin position="303"/>
        <end position="326"/>
    </location>
</feature>
<gene>
    <name evidence="6" type="ORF">Dbus_chr2Lg677</name>
</gene>
<dbReference type="CDD" id="cd03784">
    <property type="entry name" value="GT1_Gtf-like"/>
    <property type="match status" value="1"/>
</dbReference>
<keyword evidence="5" id="KW-1133">Transmembrane helix</keyword>
<evidence type="ECO:0000313" key="7">
    <source>
        <dbReference type="Proteomes" id="UP000494163"/>
    </source>
</evidence>
<sequence length="331" mass="38239">MGNPEERWYVPQPYDSRQRRGLEAWLFGLWEKSMELLARRVMQRIYSAHFGSSRYPSFEHIRQRVALALNNHHSLSEGPIAPLLPSMLDIGGILLEQLPALELSAHPKRPFILFSLGTRYSWRSASGAALQQIFVHVFAQFPNYDIYWTYDGNNGSAISAAYTHIKLAKWWPQAQLLSLPHARLFITHGGKGSLTEALYFGHTPVLGLPFNGEQRANLGKAQAKGWALMFDKRQLTTDQLLCGMQRVLSERSFKQHIQTAARIYKDRPLNASQLTVYWLEYILRYKGALQLSGTARELPLYEFYLLDVRLFIYSMLIILIFMLFWLDKRSE</sequence>
<dbReference type="OMA" id="SNHHMIS"/>
<dbReference type="InterPro" id="IPR035595">
    <property type="entry name" value="UDP_glycos_trans_CS"/>
</dbReference>
<evidence type="ECO:0000256" key="4">
    <source>
        <dbReference type="RuleBase" id="RU003718"/>
    </source>
</evidence>
<reference evidence="6 7" key="1">
    <citation type="submission" date="2015-08" db="EMBL/GenBank/DDBJ databases">
        <title>Ancestral chromatin configuration constrains chromatin evolution on differentiating sex chromosomes in Drosophila.</title>
        <authorList>
            <person name="Zhou Q."/>
            <person name="Bachtrog D."/>
        </authorList>
    </citation>
    <scope>NUCLEOTIDE SEQUENCE [LARGE SCALE GENOMIC DNA]</scope>
    <source>
        <tissue evidence="6">Whole larvae</tissue>
    </source>
</reference>